<accession>A0A6M4IT55</accession>
<reference evidence="15 16" key="1">
    <citation type="submission" date="2020-05" db="EMBL/GenBank/DDBJ databases">
        <title>Complete genome sequence of Gemmatimonas greenlandica TET16.</title>
        <authorList>
            <person name="Zeng Y."/>
        </authorList>
    </citation>
    <scope>NUCLEOTIDE SEQUENCE [LARGE SCALE GENOMIC DNA]</scope>
    <source>
        <strain evidence="15 16">TET16</strain>
    </source>
</reference>
<sequence>MRRGRDGSRHDRGARMSTVTSTLTGTVLMEDATTGISLSVHDGVATVRYDQPNSPVNTLNTRVGPVFEQIFARIEQDASIVGAMLVSGKADTWIAGADIDELRRVTTPMEGEALSRGGQQLLNRLAAMSKPFIAAIHGAALGGGLEIALACRYRIATDHPKTILALPEVQLGLLPGAGGTQRLPRTVGLQAALDMILTGKNIRAKKAWQMGIVHELVHPSILLEVVAKRVHALARGESTPVRARAHGASAVLLEDNAIGRKIVFRQARETVLKKTRGQYPAPLAAIEAIQAGYLHGQEAGLLEEARSFGDLAVSEVSRELVSIFFATTALKKDNGLPEGEHADPVRVRKIGVLGAGFMGAGIATVAVQAGTIVRMKDASLERVAAGSCAVRDVLRERVKRRQLTRLQMDDTLALVGSTIDYSGFANVDLVIEAVFEDLAVKHEVLREVEAVAPRAIFASNTSTIPIRDIATAAGRPDQVVGMHFFSPVHKMPLLEVIVTPETSAQTTATVVAYGKQIGKTVIVVRDGPGFYVNRILAPYINESGKLLDEGASIDAVDEALVAFGFPVGPITLLDEVGLDIAGKSGPIMAAAFGERMRPSATLQRVIESGRLGRKAKRGFYRYDEQGKRQGVDQGVYALTPASGSRITVAVEEMQRRTVLPMLNEAVRCLEDGIIRSPRDGDIGAVFGIGFPPFRGGPFRFLDALGAATVVAQLDALNARYPGRYEPAALLRAMAASGARFHP</sequence>
<dbReference type="CDD" id="cd06558">
    <property type="entry name" value="crotonase-like"/>
    <property type="match status" value="1"/>
</dbReference>
<dbReference type="GO" id="GO:0004300">
    <property type="term" value="F:enoyl-CoA hydratase activity"/>
    <property type="evidence" value="ECO:0007669"/>
    <property type="project" value="UniProtKB-EC"/>
</dbReference>
<dbReference type="FunFam" id="3.90.226.10:FF:000011">
    <property type="entry name" value="Fatty acid oxidation complex subunit alpha"/>
    <property type="match status" value="1"/>
</dbReference>
<comment type="pathway">
    <text evidence="1">Lipid metabolism; fatty acid beta-oxidation.</text>
</comment>
<evidence type="ECO:0000256" key="7">
    <source>
        <dbReference type="ARBA" id="ARBA00023002"/>
    </source>
</evidence>
<dbReference type="Gene3D" id="1.10.1040.50">
    <property type="match status" value="1"/>
</dbReference>
<name>A0A6M4IT55_9BACT</name>
<dbReference type="SUPFAM" id="SSF51735">
    <property type="entry name" value="NAD(P)-binding Rossmann-fold domains"/>
    <property type="match status" value="1"/>
</dbReference>
<evidence type="ECO:0000256" key="3">
    <source>
        <dbReference type="ARBA" id="ARBA00008750"/>
    </source>
</evidence>
<feature type="domain" description="3-hydroxyacyl-CoA dehydrogenase C-terminal" evidence="13">
    <location>
        <begin position="656"/>
        <end position="737"/>
    </location>
</feature>
<dbReference type="PROSITE" id="PS00067">
    <property type="entry name" value="3HCDH"/>
    <property type="match status" value="1"/>
</dbReference>
<dbReference type="AlphaFoldDB" id="A0A6M4IT55"/>
<dbReference type="SUPFAM" id="SSF52096">
    <property type="entry name" value="ClpP/crotonase"/>
    <property type="match status" value="1"/>
</dbReference>
<feature type="domain" description="3-hydroxyacyl-CoA dehydrogenase C-terminal" evidence="13">
    <location>
        <begin position="529"/>
        <end position="622"/>
    </location>
</feature>
<evidence type="ECO:0000313" key="15">
    <source>
        <dbReference type="EMBL" id="QJR37944.1"/>
    </source>
</evidence>
<evidence type="ECO:0000259" key="14">
    <source>
        <dbReference type="Pfam" id="PF02737"/>
    </source>
</evidence>
<keyword evidence="10 15" id="KW-0456">Lyase</keyword>
<keyword evidence="9" id="KW-0443">Lipid metabolism</keyword>
<dbReference type="FunFam" id="3.40.50.720:FF:000009">
    <property type="entry name" value="Fatty oxidation complex, alpha subunit"/>
    <property type="match status" value="1"/>
</dbReference>
<dbReference type="Pfam" id="PF00725">
    <property type="entry name" value="3HCDH"/>
    <property type="match status" value="2"/>
</dbReference>
<evidence type="ECO:0000256" key="10">
    <source>
        <dbReference type="ARBA" id="ARBA00023239"/>
    </source>
</evidence>
<evidence type="ECO:0000259" key="13">
    <source>
        <dbReference type="Pfam" id="PF00725"/>
    </source>
</evidence>
<dbReference type="InterPro" id="IPR050136">
    <property type="entry name" value="FA_oxidation_alpha_subunit"/>
</dbReference>
<proteinExistence type="inferred from homology"/>
<evidence type="ECO:0000256" key="4">
    <source>
        <dbReference type="ARBA" id="ARBA00012076"/>
    </source>
</evidence>
<dbReference type="PANTHER" id="PTHR43612:SF3">
    <property type="entry name" value="TRIFUNCTIONAL ENZYME SUBUNIT ALPHA, MITOCHONDRIAL"/>
    <property type="match status" value="1"/>
</dbReference>
<dbReference type="UniPathway" id="UPA00659"/>
<keyword evidence="6" id="KW-0442">Lipid degradation</keyword>
<gene>
    <name evidence="15" type="primary">fadJ</name>
    <name evidence="15" type="ORF">HKW67_21650</name>
</gene>
<keyword evidence="5" id="KW-0276">Fatty acid metabolism</keyword>
<dbReference type="Pfam" id="PF02737">
    <property type="entry name" value="3HCDH_N"/>
    <property type="match status" value="1"/>
</dbReference>
<evidence type="ECO:0000256" key="12">
    <source>
        <dbReference type="ARBA" id="ARBA00049556"/>
    </source>
</evidence>
<evidence type="ECO:0000256" key="11">
    <source>
        <dbReference type="ARBA" id="ARBA00023268"/>
    </source>
</evidence>
<evidence type="ECO:0000256" key="2">
    <source>
        <dbReference type="ARBA" id="ARBA00007005"/>
    </source>
</evidence>
<dbReference type="SUPFAM" id="SSF48179">
    <property type="entry name" value="6-phosphogluconate dehydrogenase C-terminal domain-like"/>
    <property type="match status" value="2"/>
</dbReference>
<organism evidence="15 16">
    <name type="scientific">Gemmatimonas groenlandica</name>
    <dbReference type="NCBI Taxonomy" id="2732249"/>
    <lineage>
        <taxon>Bacteria</taxon>
        <taxon>Pseudomonadati</taxon>
        <taxon>Gemmatimonadota</taxon>
        <taxon>Gemmatimonadia</taxon>
        <taxon>Gemmatimonadales</taxon>
        <taxon>Gemmatimonadaceae</taxon>
        <taxon>Gemmatimonas</taxon>
    </lineage>
</organism>
<keyword evidence="16" id="KW-1185">Reference proteome</keyword>
<dbReference type="InterPro" id="IPR006176">
    <property type="entry name" value="3-OHacyl-CoA_DH_NAD-bd"/>
</dbReference>
<feature type="domain" description="3-hydroxyacyl-CoA dehydrogenase NAD binding" evidence="14">
    <location>
        <begin position="349"/>
        <end position="526"/>
    </location>
</feature>
<evidence type="ECO:0000256" key="8">
    <source>
        <dbReference type="ARBA" id="ARBA00023027"/>
    </source>
</evidence>
<keyword evidence="15" id="KW-0413">Isomerase</keyword>
<dbReference type="InterPro" id="IPR029045">
    <property type="entry name" value="ClpP/crotonase-like_dom_sf"/>
</dbReference>
<comment type="catalytic activity">
    <reaction evidence="12">
        <text>a (3S)-3-hydroxyacyl-CoA + NAD(+) = a 3-oxoacyl-CoA + NADH + H(+)</text>
        <dbReference type="Rhea" id="RHEA:22432"/>
        <dbReference type="ChEBI" id="CHEBI:15378"/>
        <dbReference type="ChEBI" id="CHEBI:57318"/>
        <dbReference type="ChEBI" id="CHEBI:57540"/>
        <dbReference type="ChEBI" id="CHEBI:57945"/>
        <dbReference type="ChEBI" id="CHEBI:90726"/>
        <dbReference type="EC" id="1.1.1.35"/>
    </reaction>
</comment>
<keyword evidence="8" id="KW-0520">NAD</keyword>
<evidence type="ECO:0000256" key="6">
    <source>
        <dbReference type="ARBA" id="ARBA00022963"/>
    </source>
</evidence>
<dbReference type="Gene3D" id="3.40.50.720">
    <property type="entry name" value="NAD(P)-binding Rossmann-like Domain"/>
    <property type="match status" value="1"/>
</dbReference>
<dbReference type="GO" id="GO:0070403">
    <property type="term" value="F:NAD+ binding"/>
    <property type="evidence" value="ECO:0007669"/>
    <property type="project" value="InterPro"/>
</dbReference>
<keyword evidence="11" id="KW-0511">Multifunctional enzyme</keyword>
<dbReference type="KEGG" id="ggr:HKW67_21650"/>
<dbReference type="InterPro" id="IPR006180">
    <property type="entry name" value="3-OHacyl-CoA_DH_CS"/>
</dbReference>
<dbReference type="GO" id="GO:0016509">
    <property type="term" value="F:long-chain (3S)-3-hydroxyacyl-CoA dehydrogenase (NAD+) activity"/>
    <property type="evidence" value="ECO:0007669"/>
    <property type="project" value="TreeGrafter"/>
</dbReference>
<dbReference type="InterPro" id="IPR006108">
    <property type="entry name" value="3HC_DH_C"/>
</dbReference>
<evidence type="ECO:0000256" key="9">
    <source>
        <dbReference type="ARBA" id="ARBA00023098"/>
    </source>
</evidence>
<dbReference type="Pfam" id="PF00378">
    <property type="entry name" value="ECH_1"/>
    <property type="match status" value="1"/>
</dbReference>
<dbReference type="Proteomes" id="UP000500938">
    <property type="component" value="Chromosome"/>
</dbReference>
<comment type="similarity">
    <text evidence="2">In the central section; belongs to the 3-hydroxyacyl-CoA dehydrogenase family.</text>
</comment>
<dbReference type="EMBL" id="CP053085">
    <property type="protein sequence ID" value="QJR37944.1"/>
    <property type="molecule type" value="Genomic_DNA"/>
</dbReference>
<dbReference type="EC" id="4.2.1.17" evidence="4"/>
<protein>
    <recommendedName>
        <fullName evidence="4">enoyl-CoA hydratase</fullName>
        <ecNumber evidence="4">4.2.1.17</ecNumber>
    </recommendedName>
</protein>
<dbReference type="InterPro" id="IPR008927">
    <property type="entry name" value="6-PGluconate_DH-like_C_sf"/>
</dbReference>
<dbReference type="GO" id="GO:0016853">
    <property type="term" value="F:isomerase activity"/>
    <property type="evidence" value="ECO:0007669"/>
    <property type="project" value="UniProtKB-KW"/>
</dbReference>
<comment type="similarity">
    <text evidence="3">In the N-terminal section; belongs to the enoyl-CoA hydratase/isomerase family.</text>
</comment>
<evidence type="ECO:0000313" key="16">
    <source>
        <dbReference type="Proteomes" id="UP000500938"/>
    </source>
</evidence>
<evidence type="ECO:0000256" key="5">
    <source>
        <dbReference type="ARBA" id="ARBA00022832"/>
    </source>
</evidence>
<dbReference type="InterPro" id="IPR036291">
    <property type="entry name" value="NAD(P)-bd_dom_sf"/>
</dbReference>
<evidence type="ECO:0000256" key="1">
    <source>
        <dbReference type="ARBA" id="ARBA00005005"/>
    </source>
</evidence>
<keyword evidence="7 15" id="KW-0560">Oxidoreductase</keyword>
<dbReference type="NCBIfam" id="NF008363">
    <property type="entry name" value="PRK11154.1"/>
    <property type="match status" value="1"/>
</dbReference>
<dbReference type="Gene3D" id="3.90.226.10">
    <property type="entry name" value="2-enoyl-CoA Hydratase, Chain A, domain 1"/>
    <property type="match status" value="1"/>
</dbReference>
<dbReference type="PANTHER" id="PTHR43612">
    <property type="entry name" value="TRIFUNCTIONAL ENZYME SUBUNIT ALPHA"/>
    <property type="match status" value="1"/>
</dbReference>
<dbReference type="InterPro" id="IPR001753">
    <property type="entry name" value="Enoyl-CoA_hydra/iso"/>
</dbReference>
<dbReference type="GO" id="GO:0006635">
    <property type="term" value="P:fatty acid beta-oxidation"/>
    <property type="evidence" value="ECO:0007669"/>
    <property type="project" value="UniProtKB-UniPathway"/>
</dbReference>